<feature type="region of interest" description="Disordered" evidence="1">
    <location>
        <begin position="170"/>
        <end position="225"/>
    </location>
</feature>
<feature type="region of interest" description="Disordered" evidence="1">
    <location>
        <begin position="422"/>
        <end position="520"/>
    </location>
</feature>
<evidence type="ECO:0000256" key="1">
    <source>
        <dbReference type="SAM" id="MobiDB-lite"/>
    </source>
</evidence>
<feature type="region of interest" description="Disordered" evidence="1">
    <location>
        <begin position="377"/>
        <end position="408"/>
    </location>
</feature>
<comment type="caution">
    <text evidence="2">The sequence shown here is derived from an EMBL/GenBank/DDBJ whole genome shotgun (WGS) entry which is preliminary data.</text>
</comment>
<feature type="compositionally biased region" description="Basic and acidic residues" evidence="1">
    <location>
        <begin position="180"/>
        <end position="209"/>
    </location>
</feature>
<reference evidence="3" key="1">
    <citation type="submission" date="2014-03" db="EMBL/GenBank/DDBJ databases">
        <title>The Genome Sequence of Puccinia striiformis f. sp. tritici PST-78.</title>
        <authorList>
            <consortium name="The Broad Institute Genome Sequencing Platform"/>
            <person name="Cuomo C."/>
            <person name="Hulbert S."/>
            <person name="Chen X."/>
            <person name="Walker B."/>
            <person name="Young S.K."/>
            <person name="Zeng Q."/>
            <person name="Gargeya S."/>
            <person name="Fitzgerald M."/>
            <person name="Haas B."/>
            <person name="Abouelleil A."/>
            <person name="Alvarado L."/>
            <person name="Arachchi H.M."/>
            <person name="Berlin A.M."/>
            <person name="Chapman S.B."/>
            <person name="Goldberg J."/>
            <person name="Griggs A."/>
            <person name="Gujja S."/>
            <person name="Hansen M."/>
            <person name="Howarth C."/>
            <person name="Imamovic A."/>
            <person name="Larimer J."/>
            <person name="McCowan C."/>
            <person name="Montmayeur A."/>
            <person name="Murphy C."/>
            <person name="Neiman D."/>
            <person name="Pearson M."/>
            <person name="Priest M."/>
            <person name="Roberts A."/>
            <person name="Saif S."/>
            <person name="Shea T."/>
            <person name="Sisk P."/>
            <person name="Sykes S."/>
            <person name="Wortman J."/>
            <person name="Nusbaum C."/>
            <person name="Birren B."/>
        </authorList>
    </citation>
    <scope>NUCLEOTIDE SEQUENCE [LARGE SCALE GENOMIC DNA]</scope>
    <source>
        <strain evidence="3">race PST-78</strain>
    </source>
</reference>
<evidence type="ECO:0000313" key="2">
    <source>
        <dbReference type="EMBL" id="KNE90823.1"/>
    </source>
</evidence>
<dbReference type="OrthoDB" id="2507774at2759"/>
<feature type="compositionally biased region" description="Basic and acidic residues" evidence="1">
    <location>
        <begin position="67"/>
        <end position="81"/>
    </location>
</feature>
<dbReference type="AlphaFoldDB" id="A0A0L0UUW5"/>
<accession>A0A0L0UUW5</accession>
<dbReference type="STRING" id="1165861.A0A0L0UUW5"/>
<feature type="compositionally biased region" description="Polar residues" evidence="1">
    <location>
        <begin position="86"/>
        <end position="103"/>
    </location>
</feature>
<feature type="compositionally biased region" description="Acidic residues" evidence="1">
    <location>
        <begin position="465"/>
        <end position="520"/>
    </location>
</feature>
<feature type="compositionally biased region" description="Acidic residues" evidence="1">
    <location>
        <begin position="210"/>
        <end position="223"/>
    </location>
</feature>
<feature type="compositionally biased region" description="Basic and acidic residues" evidence="1">
    <location>
        <begin position="120"/>
        <end position="130"/>
    </location>
</feature>
<feature type="compositionally biased region" description="Basic and acidic residues" evidence="1">
    <location>
        <begin position="443"/>
        <end position="460"/>
    </location>
</feature>
<gene>
    <name evidence="2" type="ORF">PSTG_15737</name>
</gene>
<feature type="compositionally biased region" description="Polar residues" evidence="1">
    <location>
        <begin position="51"/>
        <end position="65"/>
    </location>
</feature>
<feature type="compositionally biased region" description="Basic and acidic residues" evidence="1">
    <location>
        <begin position="138"/>
        <end position="152"/>
    </location>
</feature>
<protein>
    <submittedName>
        <fullName evidence="2">Uncharacterized protein</fullName>
    </submittedName>
</protein>
<dbReference type="EMBL" id="AJIL01000234">
    <property type="protein sequence ID" value="KNE90823.1"/>
    <property type="molecule type" value="Genomic_DNA"/>
</dbReference>
<evidence type="ECO:0000313" key="3">
    <source>
        <dbReference type="Proteomes" id="UP000054564"/>
    </source>
</evidence>
<dbReference type="Proteomes" id="UP000054564">
    <property type="component" value="Unassembled WGS sequence"/>
</dbReference>
<feature type="region of interest" description="Disordered" evidence="1">
    <location>
        <begin position="51"/>
        <end position="152"/>
    </location>
</feature>
<name>A0A0L0UUW5_9BASI</name>
<organism evidence="2 3">
    <name type="scientific">Puccinia striiformis f. sp. tritici PST-78</name>
    <dbReference type="NCBI Taxonomy" id="1165861"/>
    <lineage>
        <taxon>Eukaryota</taxon>
        <taxon>Fungi</taxon>
        <taxon>Dikarya</taxon>
        <taxon>Basidiomycota</taxon>
        <taxon>Pucciniomycotina</taxon>
        <taxon>Pucciniomycetes</taxon>
        <taxon>Pucciniales</taxon>
        <taxon>Pucciniaceae</taxon>
        <taxon>Puccinia</taxon>
    </lineage>
</organism>
<proteinExistence type="predicted"/>
<sequence length="520" mass="58213">MDNSSYGAYGRIQLFLADLNLVLGCLPSPTANRPALAFNQIGISQNPHLSAYHQQPSWNRPTNRSRAWKEKYSKTRSDRSHKPCHTQRSVPSSTLQELTSNPKAYSARLPLSQRPAPIRGHPERHTRREISQSARHVQTNDHPQHLQDSYVRDPRLYVKTHRANFQPEYLDHGGLSAADHPSKTADKHSFLERPGEKMDEDQYREAHSDEETDETLDQEESEWDDRSDLDIMADSDHFNPFQTPVAPIELEPNPVSSDCNGSVNDIIFDPALTTGPVSHEEAVFQPILLPMMPSNPEPAAPSKNPCSVAPLSTLPSPLPGPHTTISTEVIDPILTYLDGNIGSISLDDNFTLRQPNHSLDSPPDNMLESSDHYVFDNHNLYNNNDDSDLDDSTSNNHHNYNGGQAEDLNDQRAEYKAGHDLYDVGEDNFDGREDNPDGGEDNFDGRGDNPDGGDDYHDGGGDYYENGEENTDGGEDYYDGGEDYYDGGEDYYDGGEDYYDGGEDYHEDGEENNDGEAYDY</sequence>
<keyword evidence="3" id="KW-1185">Reference proteome</keyword>